<keyword evidence="9" id="KW-0472">Membrane</keyword>
<dbReference type="InterPro" id="IPR050121">
    <property type="entry name" value="Cytochrome_P450_monoxygenase"/>
</dbReference>
<evidence type="ECO:0000256" key="6">
    <source>
        <dbReference type="ARBA" id="ARBA00023033"/>
    </source>
</evidence>
<dbReference type="Proteomes" id="UP000007129">
    <property type="component" value="Unassembled WGS sequence"/>
</dbReference>
<comment type="caution">
    <text evidence="10">The sequence shown here is derived from an EMBL/GenBank/DDBJ whole genome shotgun (WGS) entry which is preliminary data.</text>
</comment>
<dbReference type="PRINTS" id="PR00385">
    <property type="entry name" value="P450"/>
</dbReference>
<dbReference type="AlphaFoldDB" id="K2S1I0"/>
<evidence type="ECO:0000256" key="5">
    <source>
        <dbReference type="ARBA" id="ARBA00023004"/>
    </source>
</evidence>
<evidence type="ECO:0000256" key="8">
    <source>
        <dbReference type="RuleBase" id="RU000461"/>
    </source>
</evidence>
<dbReference type="InterPro" id="IPR002401">
    <property type="entry name" value="Cyt_P450_E_grp-I"/>
</dbReference>
<evidence type="ECO:0000313" key="11">
    <source>
        <dbReference type="Proteomes" id="UP000007129"/>
    </source>
</evidence>
<evidence type="ECO:0000256" key="1">
    <source>
        <dbReference type="ARBA" id="ARBA00001971"/>
    </source>
</evidence>
<organism evidence="10 11">
    <name type="scientific">Macrophomina phaseolina (strain MS6)</name>
    <name type="common">Charcoal rot fungus</name>
    <dbReference type="NCBI Taxonomy" id="1126212"/>
    <lineage>
        <taxon>Eukaryota</taxon>
        <taxon>Fungi</taxon>
        <taxon>Dikarya</taxon>
        <taxon>Ascomycota</taxon>
        <taxon>Pezizomycotina</taxon>
        <taxon>Dothideomycetes</taxon>
        <taxon>Dothideomycetes incertae sedis</taxon>
        <taxon>Botryosphaeriales</taxon>
        <taxon>Botryosphaeriaceae</taxon>
        <taxon>Macrophomina</taxon>
    </lineage>
</organism>
<proteinExistence type="inferred from homology"/>
<keyword evidence="4 8" id="KW-0560">Oxidoreductase</keyword>
<dbReference type="CDD" id="cd11062">
    <property type="entry name" value="CYP58-like"/>
    <property type="match status" value="1"/>
</dbReference>
<dbReference type="Pfam" id="PF00067">
    <property type="entry name" value="p450"/>
    <property type="match status" value="1"/>
</dbReference>
<feature type="binding site" description="axial binding residue" evidence="7">
    <location>
        <position position="447"/>
    </location>
    <ligand>
        <name>heme</name>
        <dbReference type="ChEBI" id="CHEBI:30413"/>
    </ligand>
    <ligandPart>
        <name>Fe</name>
        <dbReference type="ChEBI" id="CHEBI:18248"/>
    </ligandPart>
</feature>
<comment type="similarity">
    <text evidence="2 8">Belongs to the cytochrome P450 family.</text>
</comment>
<dbReference type="GO" id="GO:0005506">
    <property type="term" value="F:iron ion binding"/>
    <property type="evidence" value="ECO:0007669"/>
    <property type="project" value="InterPro"/>
</dbReference>
<reference evidence="10 11" key="1">
    <citation type="journal article" date="2012" name="BMC Genomics">
        <title>Tools to kill: Genome of one of the most destructive plant pathogenic fungi Macrophomina phaseolina.</title>
        <authorList>
            <person name="Islam M.S."/>
            <person name="Haque M.S."/>
            <person name="Islam M.M."/>
            <person name="Emdad E.M."/>
            <person name="Halim A."/>
            <person name="Hossen Q.M.M."/>
            <person name="Hossain M.Z."/>
            <person name="Ahmed B."/>
            <person name="Rahim S."/>
            <person name="Rahman M.S."/>
            <person name="Alam M.M."/>
            <person name="Hou S."/>
            <person name="Wan X."/>
            <person name="Saito J.A."/>
            <person name="Alam M."/>
        </authorList>
    </citation>
    <scope>NUCLEOTIDE SEQUENCE [LARGE SCALE GENOMIC DNA]</scope>
    <source>
        <strain evidence="10 11">MS6</strain>
    </source>
</reference>
<feature type="transmembrane region" description="Helical" evidence="9">
    <location>
        <begin position="6"/>
        <end position="28"/>
    </location>
</feature>
<sequence>MSPWELALHSLLLLVFFNALLVVYRLYLSPLARFPGPKLAAATGWNEVYYDVVKGGQFVFKIAEWHEKYGPIVRITPWEIHICDPDFYDELYSAKSRHSKMPYLAHRFNIAQSTFDVVSHANHQRRRAAVAPFFSRQKILEFSPYIQSRVDRLCSIFQQQYAGTDKVICLNEAWGALAADSLTWYTQAMSYDFIEYPNFIAPFTTAIKNLAYSLHVTTHFPIVLRTLNALPQSLLESLNPEMGAVFRFHGEIKNQIRKIMRGESDSHKHVSHRTVFNELLSNLSKEEVSLTLMYHEAASITAAGIDTTKSVLTMASFWVLKDRAIRERLRQELSEAIPDPEQIPALADLEKLPYLNAVIQEALRLSYGVTQRLTRSNPHTPITYGNYVIPPNTPFGMTSYLQHRHPAIFPNPDSFEPERWLDSPKAGTTGRPLSKYLVPFSKGPRMCLGMNFAQAELFIALATVFRRVEFCLFDTDRDAVDMAADYFVPMPKAGTKGVRVTVKN</sequence>
<gene>
    <name evidence="10" type="ORF">MPH_06428</name>
</gene>
<evidence type="ECO:0000256" key="2">
    <source>
        <dbReference type="ARBA" id="ARBA00010617"/>
    </source>
</evidence>
<dbReference type="GO" id="GO:0020037">
    <property type="term" value="F:heme binding"/>
    <property type="evidence" value="ECO:0007669"/>
    <property type="project" value="InterPro"/>
</dbReference>
<dbReference type="PANTHER" id="PTHR24305">
    <property type="entry name" value="CYTOCHROME P450"/>
    <property type="match status" value="1"/>
</dbReference>
<dbReference type="PROSITE" id="PS00086">
    <property type="entry name" value="CYTOCHROME_P450"/>
    <property type="match status" value="1"/>
</dbReference>
<keyword evidence="9" id="KW-0812">Transmembrane</keyword>
<evidence type="ECO:0000256" key="9">
    <source>
        <dbReference type="SAM" id="Phobius"/>
    </source>
</evidence>
<dbReference type="OrthoDB" id="3945418at2759"/>
<protein>
    <submittedName>
        <fullName evidence="10">Cytochrome P450</fullName>
    </submittedName>
</protein>
<evidence type="ECO:0000256" key="3">
    <source>
        <dbReference type="ARBA" id="ARBA00022723"/>
    </source>
</evidence>
<keyword evidence="3 7" id="KW-0479">Metal-binding</keyword>
<evidence type="ECO:0000256" key="7">
    <source>
        <dbReference type="PIRSR" id="PIRSR602401-1"/>
    </source>
</evidence>
<name>K2S1I0_MACPH</name>
<dbReference type="PRINTS" id="PR00463">
    <property type="entry name" value="EP450I"/>
</dbReference>
<dbReference type="EMBL" id="AHHD01000274">
    <property type="protein sequence ID" value="EKG16364.1"/>
    <property type="molecule type" value="Genomic_DNA"/>
</dbReference>
<dbReference type="GO" id="GO:0004497">
    <property type="term" value="F:monooxygenase activity"/>
    <property type="evidence" value="ECO:0007669"/>
    <property type="project" value="UniProtKB-KW"/>
</dbReference>
<dbReference type="STRING" id="1126212.K2S1I0"/>
<dbReference type="InterPro" id="IPR001128">
    <property type="entry name" value="Cyt_P450"/>
</dbReference>
<accession>K2S1I0</accession>
<comment type="cofactor">
    <cofactor evidence="1 7">
        <name>heme</name>
        <dbReference type="ChEBI" id="CHEBI:30413"/>
    </cofactor>
</comment>
<dbReference type="HOGENOM" id="CLU_001570_14_4_1"/>
<keyword evidence="7 8" id="KW-0349">Heme</keyword>
<evidence type="ECO:0000256" key="4">
    <source>
        <dbReference type="ARBA" id="ARBA00023002"/>
    </source>
</evidence>
<dbReference type="InParanoid" id="K2S1I0"/>
<dbReference type="InterPro" id="IPR017972">
    <property type="entry name" value="Cyt_P450_CS"/>
</dbReference>
<dbReference type="SUPFAM" id="SSF48264">
    <property type="entry name" value="Cytochrome P450"/>
    <property type="match status" value="1"/>
</dbReference>
<dbReference type="GO" id="GO:0016705">
    <property type="term" value="F:oxidoreductase activity, acting on paired donors, with incorporation or reduction of molecular oxygen"/>
    <property type="evidence" value="ECO:0007669"/>
    <property type="project" value="InterPro"/>
</dbReference>
<dbReference type="Gene3D" id="1.10.630.10">
    <property type="entry name" value="Cytochrome P450"/>
    <property type="match status" value="1"/>
</dbReference>
<keyword evidence="9" id="KW-1133">Transmembrane helix</keyword>
<keyword evidence="5 7" id="KW-0408">Iron</keyword>
<evidence type="ECO:0000313" key="10">
    <source>
        <dbReference type="EMBL" id="EKG16364.1"/>
    </source>
</evidence>
<dbReference type="InterPro" id="IPR036396">
    <property type="entry name" value="Cyt_P450_sf"/>
</dbReference>
<keyword evidence="6 8" id="KW-0503">Monooxygenase</keyword>
<dbReference type="PANTHER" id="PTHR24305:SF157">
    <property type="entry name" value="N-ACETYLTRYPTOPHAN 6-HYDROXYLASE IVOC-RELATED"/>
    <property type="match status" value="1"/>
</dbReference>
<dbReference type="eggNOG" id="KOG0158">
    <property type="taxonomic scope" value="Eukaryota"/>
</dbReference>
<dbReference type="VEuPathDB" id="FungiDB:MPH_06428"/>